<feature type="chain" id="PRO_5046528085" evidence="1">
    <location>
        <begin position="30"/>
        <end position="109"/>
    </location>
</feature>
<proteinExistence type="predicted"/>
<evidence type="ECO:0000256" key="1">
    <source>
        <dbReference type="SAM" id="SignalP"/>
    </source>
</evidence>
<organism evidence="2 3">
    <name type="scientific">Candidatus Bealeia paramacronuclearis</name>
    <dbReference type="NCBI Taxonomy" id="1921001"/>
    <lineage>
        <taxon>Bacteria</taxon>
        <taxon>Pseudomonadati</taxon>
        <taxon>Pseudomonadota</taxon>
        <taxon>Alphaproteobacteria</taxon>
        <taxon>Holosporales</taxon>
        <taxon>Holosporaceae</taxon>
        <taxon>Candidatus Bealeia</taxon>
    </lineage>
</organism>
<sequence length="109" mass="11656">MKKLSLMTKLSTLVIAVSLLPLAPQVAQASSSDQDMTGLSVSAKPSAADAKLRRATLSKLVSDELLAQKKEEEAKAADAKLRRATLSKLVNAPEIRRAKLAELAKKSDE</sequence>
<reference evidence="2 3" key="1">
    <citation type="journal article" date="2024" name="Environ. Microbiol.">
        <title>Novel evolutionary insights on the interactions of the Holosporales (Alphaproteobacteria) with eukaryotic hosts from comparative genomics.</title>
        <authorList>
            <person name="Giovannini M."/>
            <person name="Petroni G."/>
            <person name="Castelli M."/>
        </authorList>
    </citation>
    <scope>NUCLEOTIDE SEQUENCE [LARGE SCALE GENOMIC DNA]</scope>
    <source>
        <strain evidence="2 3">US_Bl 15I1</strain>
    </source>
</reference>
<protein>
    <submittedName>
        <fullName evidence="2">Uncharacterized protein</fullName>
    </submittedName>
</protein>
<dbReference type="RefSeq" id="WP_331255148.1">
    <property type="nucleotide sequence ID" value="NZ_JAVHWZ010000001.1"/>
</dbReference>
<keyword evidence="1" id="KW-0732">Signal</keyword>
<evidence type="ECO:0000313" key="2">
    <source>
        <dbReference type="EMBL" id="WVX66263.1"/>
    </source>
</evidence>
<gene>
    <name evidence="2" type="ORF">Bealeia1_00439</name>
</gene>
<name>A0ABZ2C1K9_9PROT</name>
<dbReference type="EMBL" id="CP133270">
    <property type="protein sequence ID" value="WVX66263.1"/>
    <property type="molecule type" value="Genomic_DNA"/>
</dbReference>
<accession>A0ABZ2C1K9</accession>
<keyword evidence="3" id="KW-1185">Reference proteome</keyword>
<evidence type="ECO:0000313" key="3">
    <source>
        <dbReference type="Proteomes" id="UP001330434"/>
    </source>
</evidence>
<dbReference type="Proteomes" id="UP001330434">
    <property type="component" value="Chromosome"/>
</dbReference>
<feature type="signal peptide" evidence="1">
    <location>
        <begin position="1"/>
        <end position="29"/>
    </location>
</feature>